<dbReference type="AlphaFoldDB" id="A0A8P4KM40"/>
<dbReference type="OrthoDB" id="8950231at2759"/>
<sequence>MTKTLLQSDMGNYLLSAISCLCLLHTGVRAKECFQAVLGRSETFHVPAGGSLSLSCVVEHCGASWKGHWMWTNSTIARSQHVNESVRHRLNNVTLSPNKTKQILELLSITQSDAGSYACSVVWAETGETEQGHLMHVNITAALPSQRSVLHRVLVCACASLCLPIILVLARFLSSEVKPQPLPRTLSTHAAAYGDQPHPAPQPPPRRPIPQKRSSSSHKAKSPPKTQQNKEVVYAEVSQGAQRQQEPTREPAQSTVYSSLRFS</sequence>
<dbReference type="GO" id="GO:0038023">
    <property type="term" value="F:signaling receptor activity"/>
    <property type="evidence" value="ECO:0007669"/>
    <property type="project" value="InterPro"/>
</dbReference>
<keyword evidence="5" id="KW-1185">Reference proteome</keyword>
<dbReference type="SUPFAM" id="SSF48726">
    <property type="entry name" value="Immunoglobulin"/>
    <property type="match status" value="1"/>
</dbReference>
<feature type="chain" id="PRO_5035748361" description="Ig-like domain-containing protein" evidence="2">
    <location>
        <begin position="31"/>
        <end position="263"/>
    </location>
</feature>
<evidence type="ECO:0000313" key="4">
    <source>
        <dbReference type="Ensembl" id="ENSDLAP00005074630.1"/>
    </source>
</evidence>
<protein>
    <recommendedName>
        <fullName evidence="3">Ig-like domain-containing protein</fullName>
    </recommendedName>
</protein>
<dbReference type="RefSeq" id="XP_051252776.1">
    <property type="nucleotide sequence ID" value="XM_051396816.1"/>
</dbReference>
<dbReference type="GO" id="GO:0002768">
    <property type="term" value="P:immune response-regulating cell surface receptor signaling pathway"/>
    <property type="evidence" value="ECO:0007669"/>
    <property type="project" value="InterPro"/>
</dbReference>
<keyword evidence="2" id="KW-0732">Signal</keyword>
<dbReference type="InterPro" id="IPR007110">
    <property type="entry name" value="Ig-like_dom"/>
</dbReference>
<evidence type="ECO:0000256" key="1">
    <source>
        <dbReference type="SAM" id="MobiDB-lite"/>
    </source>
</evidence>
<reference evidence="4" key="2">
    <citation type="submission" date="2025-09" db="UniProtKB">
        <authorList>
            <consortium name="Ensembl"/>
        </authorList>
    </citation>
    <scope>IDENTIFICATION</scope>
</reference>
<feature type="domain" description="Ig-like" evidence="3">
    <location>
        <begin position="49"/>
        <end position="135"/>
    </location>
</feature>
<evidence type="ECO:0000313" key="5">
    <source>
        <dbReference type="Proteomes" id="UP000694389"/>
    </source>
</evidence>
<dbReference type="InterPro" id="IPR013783">
    <property type="entry name" value="Ig-like_fold"/>
</dbReference>
<feature type="compositionally biased region" description="Polar residues" evidence="1">
    <location>
        <begin position="239"/>
        <end position="263"/>
    </location>
</feature>
<dbReference type="InterPro" id="IPR036179">
    <property type="entry name" value="Ig-like_dom_sf"/>
</dbReference>
<evidence type="ECO:0000259" key="3">
    <source>
        <dbReference type="PROSITE" id="PS50835"/>
    </source>
</evidence>
<accession>A0A8P4KM40</accession>
<feature type="signal peptide" evidence="2">
    <location>
        <begin position="1"/>
        <end position="30"/>
    </location>
</feature>
<dbReference type="SMART" id="SM00409">
    <property type="entry name" value="IG"/>
    <property type="match status" value="1"/>
</dbReference>
<dbReference type="PANTHER" id="PTHR37996:SF1">
    <property type="entry name" value="B- AND T-LYMPHOCYTE ATTENUATOR"/>
    <property type="match status" value="1"/>
</dbReference>
<dbReference type="PANTHER" id="PTHR37996">
    <property type="entry name" value="B- AND T-LYMPHOCYTE ATTENUATOR"/>
    <property type="match status" value="1"/>
</dbReference>
<dbReference type="Ensembl" id="ENSDLAT00005075746.1">
    <property type="protein sequence ID" value="ENSDLAP00005074630.1"/>
    <property type="gene ID" value="ENSDLAG00005029617.1"/>
</dbReference>
<feature type="compositionally biased region" description="Pro residues" evidence="1">
    <location>
        <begin position="198"/>
        <end position="208"/>
    </location>
</feature>
<feature type="region of interest" description="Disordered" evidence="1">
    <location>
        <begin position="191"/>
        <end position="263"/>
    </location>
</feature>
<gene>
    <name evidence="4" type="primary">LOC127361818</name>
</gene>
<evidence type="ECO:0000256" key="2">
    <source>
        <dbReference type="SAM" id="SignalP"/>
    </source>
</evidence>
<name>A0A8P4KM40_DICLA</name>
<dbReference type="PROSITE" id="PS51257">
    <property type="entry name" value="PROKAR_LIPOPROTEIN"/>
    <property type="match status" value="1"/>
</dbReference>
<dbReference type="GO" id="GO:0005886">
    <property type="term" value="C:plasma membrane"/>
    <property type="evidence" value="ECO:0007669"/>
    <property type="project" value="InterPro"/>
</dbReference>
<dbReference type="Gene3D" id="2.60.40.10">
    <property type="entry name" value="Immunoglobulins"/>
    <property type="match status" value="1"/>
</dbReference>
<dbReference type="OMA" id="LCAEECQ"/>
<dbReference type="GeneID" id="127361818"/>
<dbReference type="InterPro" id="IPR039257">
    <property type="entry name" value="BTLA"/>
</dbReference>
<dbReference type="Proteomes" id="UP000694389">
    <property type="component" value="Unassembled WGS sequence"/>
</dbReference>
<reference evidence="4" key="1">
    <citation type="submission" date="2025-08" db="UniProtKB">
        <authorList>
            <consortium name="Ensembl"/>
        </authorList>
    </citation>
    <scope>IDENTIFICATION</scope>
</reference>
<dbReference type="GeneTree" id="ENSGT00990000203761"/>
<dbReference type="InterPro" id="IPR003599">
    <property type="entry name" value="Ig_sub"/>
</dbReference>
<proteinExistence type="predicted"/>
<dbReference type="PROSITE" id="PS50835">
    <property type="entry name" value="IG_LIKE"/>
    <property type="match status" value="1"/>
</dbReference>
<organism evidence="4 5">
    <name type="scientific">Dicentrarchus labrax</name>
    <name type="common">European seabass</name>
    <name type="synonym">Morone labrax</name>
    <dbReference type="NCBI Taxonomy" id="13489"/>
    <lineage>
        <taxon>Eukaryota</taxon>
        <taxon>Metazoa</taxon>
        <taxon>Chordata</taxon>
        <taxon>Craniata</taxon>
        <taxon>Vertebrata</taxon>
        <taxon>Euteleostomi</taxon>
        <taxon>Actinopterygii</taxon>
        <taxon>Neopterygii</taxon>
        <taxon>Teleostei</taxon>
        <taxon>Neoteleostei</taxon>
        <taxon>Acanthomorphata</taxon>
        <taxon>Eupercaria</taxon>
        <taxon>Moronidae</taxon>
        <taxon>Dicentrarchus</taxon>
    </lineage>
</organism>